<dbReference type="Proteomes" id="UP000054350">
    <property type="component" value="Unassembled WGS sequence"/>
</dbReference>
<dbReference type="AlphaFoldDB" id="A0A0L0T489"/>
<protein>
    <submittedName>
        <fullName evidence="2">Uncharacterized protein</fullName>
    </submittedName>
</protein>
<dbReference type="EMBL" id="GG745361">
    <property type="protein sequence ID" value="KNE69521.1"/>
    <property type="molecule type" value="Genomic_DNA"/>
</dbReference>
<feature type="region of interest" description="Disordered" evidence="1">
    <location>
        <begin position="1"/>
        <end position="79"/>
    </location>
</feature>
<dbReference type="OrthoDB" id="2103031at2759"/>
<feature type="compositionally biased region" description="Low complexity" evidence="1">
    <location>
        <begin position="49"/>
        <end position="77"/>
    </location>
</feature>
<accession>A0A0L0T489</accession>
<evidence type="ECO:0000313" key="3">
    <source>
        <dbReference type="Proteomes" id="UP000054350"/>
    </source>
</evidence>
<dbReference type="VEuPathDB" id="FungiDB:AMAG_14086"/>
<name>A0A0L0T489_ALLM3</name>
<organism evidence="2 3">
    <name type="scientific">Allomyces macrogynus (strain ATCC 38327)</name>
    <name type="common">Allomyces javanicus var. macrogynus</name>
    <dbReference type="NCBI Taxonomy" id="578462"/>
    <lineage>
        <taxon>Eukaryota</taxon>
        <taxon>Fungi</taxon>
        <taxon>Fungi incertae sedis</taxon>
        <taxon>Blastocladiomycota</taxon>
        <taxon>Blastocladiomycetes</taxon>
        <taxon>Blastocladiales</taxon>
        <taxon>Blastocladiaceae</taxon>
        <taxon>Allomyces</taxon>
    </lineage>
</organism>
<evidence type="ECO:0000313" key="2">
    <source>
        <dbReference type="EMBL" id="KNE69521.1"/>
    </source>
</evidence>
<reference evidence="2 3" key="1">
    <citation type="submission" date="2009-11" db="EMBL/GenBank/DDBJ databases">
        <title>Annotation of Allomyces macrogynus ATCC 38327.</title>
        <authorList>
            <consortium name="The Broad Institute Genome Sequencing Platform"/>
            <person name="Russ C."/>
            <person name="Cuomo C."/>
            <person name="Burger G."/>
            <person name="Gray M.W."/>
            <person name="Holland P.W.H."/>
            <person name="King N."/>
            <person name="Lang F.B.F."/>
            <person name="Roger A.J."/>
            <person name="Ruiz-Trillo I."/>
            <person name="Young S.K."/>
            <person name="Zeng Q."/>
            <person name="Gargeya S."/>
            <person name="Fitzgerald M."/>
            <person name="Haas B."/>
            <person name="Abouelleil A."/>
            <person name="Alvarado L."/>
            <person name="Arachchi H.M."/>
            <person name="Berlin A."/>
            <person name="Chapman S.B."/>
            <person name="Gearin G."/>
            <person name="Goldberg J."/>
            <person name="Griggs A."/>
            <person name="Gujja S."/>
            <person name="Hansen M."/>
            <person name="Heiman D."/>
            <person name="Howarth C."/>
            <person name="Larimer J."/>
            <person name="Lui A."/>
            <person name="MacDonald P.J.P."/>
            <person name="McCowen C."/>
            <person name="Montmayeur A."/>
            <person name="Murphy C."/>
            <person name="Neiman D."/>
            <person name="Pearson M."/>
            <person name="Priest M."/>
            <person name="Roberts A."/>
            <person name="Saif S."/>
            <person name="Shea T."/>
            <person name="Sisk P."/>
            <person name="Stolte C."/>
            <person name="Sykes S."/>
            <person name="Wortman J."/>
            <person name="Nusbaum C."/>
            <person name="Birren B."/>
        </authorList>
    </citation>
    <scope>NUCLEOTIDE SEQUENCE [LARGE SCALE GENOMIC DNA]</scope>
    <source>
        <strain evidence="2 3">ATCC 38327</strain>
    </source>
</reference>
<keyword evidence="3" id="KW-1185">Reference proteome</keyword>
<feature type="compositionally biased region" description="Pro residues" evidence="1">
    <location>
        <begin position="31"/>
        <end position="48"/>
    </location>
</feature>
<sequence>MTNQDPSAPAPAPESSSSWFRRPTTSKVERPPAPLSPEPISEPAPAPAPASASDAAASAPADPSAPAADAADAAAPATDGEELKAIRAKIASAMARPAGPSRLPQLGDVVLEACAEVHAEVLTCMRRGSWWDTATLCQAPAGARVEMVKETDRIVRDAWSKEGGQEALLDKLIKVELTVPAGEGRS</sequence>
<reference evidence="3" key="2">
    <citation type="submission" date="2009-11" db="EMBL/GenBank/DDBJ databases">
        <title>The Genome Sequence of Allomyces macrogynus strain ATCC 38327.</title>
        <authorList>
            <consortium name="The Broad Institute Genome Sequencing Platform"/>
            <person name="Russ C."/>
            <person name="Cuomo C."/>
            <person name="Shea T."/>
            <person name="Young S.K."/>
            <person name="Zeng Q."/>
            <person name="Koehrsen M."/>
            <person name="Haas B."/>
            <person name="Borodovsky M."/>
            <person name="Guigo R."/>
            <person name="Alvarado L."/>
            <person name="Berlin A."/>
            <person name="Borenstein D."/>
            <person name="Chen Z."/>
            <person name="Engels R."/>
            <person name="Freedman E."/>
            <person name="Gellesch M."/>
            <person name="Goldberg J."/>
            <person name="Griggs A."/>
            <person name="Gujja S."/>
            <person name="Heiman D."/>
            <person name="Hepburn T."/>
            <person name="Howarth C."/>
            <person name="Jen D."/>
            <person name="Larson L."/>
            <person name="Lewis B."/>
            <person name="Mehta T."/>
            <person name="Park D."/>
            <person name="Pearson M."/>
            <person name="Roberts A."/>
            <person name="Saif S."/>
            <person name="Shenoy N."/>
            <person name="Sisk P."/>
            <person name="Stolte C."/>
            <person name="Sykes S."/>
            <person name="Walk T."/>
            <person name="White J."/>
            <person name="Yandava C."/>
            <person name="Burger G."/>
            <person name="Gray M.W."/>
            <person name="Holland P.W.H."/>
            <person name="King N."/>
            <person name="Lang F.B.F."/>
            <person name="Roger A.J."/>
            <person name="Ruiz-Trillo I."/>
            <person name="Lander E."/>
            <person name="Nusbaum C."/>
        </authorList>
    </citation>
    <scope>NUCLEOTIDE SEQUENCE [LARGE SCALE GENOMIC DNA]</scope>
    <source>
        <strain evidence="3">ATCC 38327</strain>
    </source>
</reference>
<gene>
    <name evidence="2" type="ORF">AMAG_14086</name>
</gene>
<proteinExistence type="predicted"/>
<evidence type="ECO:0000256" key="1">
    <source>
        <dbReference type="SAM" id="MobiDB-lite"/>
    </source>
</evidence>